<protein>
    <recommendedName>
        <fullName evidence="7">U2A'/phosphoprotein 32 family A C-terminal domain-containing protein</fullName>
    </recommendedName>
</protein>
<dbReference type="VEuPathDB" id="FungiDB:PYU1_G008536"/>
<proteinExistence type="predicted"/>
<name>K3WUA5_GLOUD</name>
<keyword evidence="6" id="KW-1185">Reference proteome</keyword>
<reference evidence="6" key="1">
    <citation type="journal article" date="2010" name="Genome Biol.">
        <title>Genome sequence of the necrotrophic plant pathogen Pythium ultimum reveals original pathogenicity mechanisms and effector repertoire.</title>
        <authorList>
            <person name="Levesque C.A."/>
            <person name="Brouwer H."/>
            <person name="Cano L."/>
            <person name="Hamilton J.P."/>
            <person name="Holt C."/>
            <person name="Huitema E."/>
            <person name="Raffaele S."/>
            <person name="Robideau G.P."/>
            <person name="Thines M."/>
            <person name="Win J."/>
            <person name="Zerillo M.M."/>
            <person name="Beakes G.W."/>
            <person name="Boore J.L."/>
            <person name="Busam D."/>
            <person name="Dumas B."/>
            <person name="Ferriera S."/>
            <person name="Fuerstenberg S.I."/>
            <person name="Gachon C.M."/>
            <person name="Gaulin E."/>
            <person name="Govers F."/>
            <person name="Grenville-Briggs L."/>
            <person name="Horner N."/>
            <person name="Hostetler J."/>
            <person name="Jiang R.H."/>
            <person name="Johnson J."/>
            <person name="Krajaejun T."/>
            <person name="Lin H."/>
            <person name="Meijer H.J."/>
            <person name="Moore B."/>
            <person name="Morris P."/>
            <person name="Phuntmart V."/>
            <person name="Puiu D."/>
            <person name="Shetty J."/>
            <person name="Stajich J.E."/>
            <person name="Tripathy S."/>
            <person name="Wawra S."/>
            <person name="van West P."/>
            <person name="Whitty B.R."/>
            <person name="Coutinho P.M."/>
            <person name="Henrissat B."/>
            <person name="Martin F."/>
            <person name="Thomas P.D."/>
            <person name="Tyler B.M."/>
            <person name="De Vries R.P."/>
            <person name="Kamoun S."/>
            <person name="Yandell M."/>
            <person name="Tisserat N."/>
            <person name="Buell C.R."/>
        </authorList>
    </citation>
    <scope>NUCLEOTIDE SEQUENCE</scope>
    <source>
        <strain evidence="6">DAOM:BR144</strain>
    </source>
</reference>
<dbReference type="HOGENOM" id="CLU_2257189_0_0_1"/>
<dbReference type="PANTHER" id="PTHR46545">
    <property type="entry name" value="LEUCINE-RICH REPEAT-CONTAINING PROTEIN 51"/>
    <property type="match status" value="1"/>
</dbReference>
<dbReference type="EnsemblProtists" id="PYU1_T008552">
    <property type="protein sequence ID" value="PYU1_T008552"/>
    <property type="gene ID" value="PYU1_G008536"/>
</dbReference>
<evidence type="ECO:0000256" key="2">
    <source>
        <dbReference type="ARBA" id="ARBA00022490"/>
    </source>
</evidence>
<dbReference type="GO" id="GO:0005737">
    <property type="term" value="C:cytoplasm"/>
    <property type="evidence" value="ECO:0007669"/>
    <property type="project" value="UniProtKB-SubCell"/>
</dbReference>
<dbReference type="InterPro" id="IPR032675">
    <property type="entry name" value="LRR_dom_sf"/>
</dbReference>
<organism evidence="5 6">
    <name type="scientific">Globisporangium ultimum (strain ATCC 200006 / CBS 805.95 / DAOM BR144)</name>
    <name type="common">Pythium ultimum</name>
    <dbReference type="NCBI Taxonomy" id="431595"/>
    <lineage>
        <taxon>Eukaryota</taxon>
        <taxon>Sar</taxon>
        <taxon>Stramenopiles</taxon>
        <taxon>Oomycota</taxon>
        <taxon>Peronosporomycetes</taxon>
        <taxon>Pythiales</taxon>
        <taxon>Pythiaceae</taxon>
        <taxon>Globisporangium</taxon>
    </lineage>
</organism>
<evidence type="ECO:0000256" key="3">
    <source>
        <dbReference type="ARBA" id="ARBA00022614"/>
    </source>
</evidence>
<dbReference type="AlphaFoldDB" id="K3WUA5"/>
<evidence type="ECO:0000256" key="4">
    <source>
        <dbReference type="ARBA" id="ARBA00022737"/>
    </source>
</evidence>
<evidence type="ECO:0000256" key="1">
    <source>
        <dbReference type="ARBA" id="ARBA00004496"/>
    </source>
</evidence>
<dbReference type="STRING" id="431595.K3WUA5"/>
<dbReference type="SUPFAM" id="SSF52058">
    <property type="entry name" value="L domain-like"/>
    <property type="match status" value="1"/>
</dbReference>
<dbReference type="InParanoid" id="K3WUA5"/>
<dbReference type="PANTHER" id="PTHR46545:SF1">
    <property type="entry name" value="LEUCINE-RICH REPEAT-CONTAINING PROTEIN 51"/>
    <property type="match status" value="1"/>
</dbReference>
<reference evidence="6" key="2">
    <citation type="submission" date="2010-04" db="EMBL/GenBank/DDBJ databases">
        <authorList>
            <person name="Buell R."/>
            <person name="Hamilton J."/>
            <person name="Hostetler J."/>
        </authorList>
    </citation>
    <scope>NUCLEOTIDE SEQUENCE [LARGE SCALE GENOMIC DNA]</scope>
    <source>
        <strain evidence="6">DAOM:BR144</strain>
    </source>
</reference>
<evidence type="ECO:0000313" key="5">
    <source>
        <dbReference type="EnsemblProtists" id="PYU1_T008552"/>
    </source>
</evidence>
<dbReference type="EMBL" id="GL376613">
    <property type="status" value="NOT_ANNOTATED_CDS"/>
    <property type="molecule type" value="Genomic_DNA"/>
</dbReference>
<evidence type="ECO:0008006" key="7">
    <source>
        <dbReference type="Google" id="ProtNLM"/>
    </source>
</evidence>
<keyword evidence="4" id="KW-0677">Repeat</keyword>
<evidence type="ECO:0000313" key="6">
    <source>
        <dbReference type="Proteomes" id="UP000019132"/>
    </source>
</evidence>
<dbReference type="Proteomes" id="UP000019132">
    <property type="component" value="Unassembled WGS sequence"/>
</dbReference>
<accession>K3WUA5</accession>
<keyword evidence="2" id="KW-0963">Cytoplasm</keyword>
<comment type="subcellular location">
    <subcellularLocation>
        <location evidence="1">Cytoplasm</location>
    </subcellularLocation>
</comment>
<sequence length="104" mass="11547">QENKLTSVSGIESLKTLSSLALQQNSIETLEALGALSQLPQLIEVDLSGNPVAETPNFRLLLLLQIPGLQKLDDVTITEAERLAAVDLKEQMQHEREQQEQEEQ</sequence>
<reference evidence="5" key="3">
    <citation type="submission" date="2015-02" db="UniProtKB">
        <authorList>
            <consortium name="EnsemblProtists"/>
        </authorList>
    </citation>
    <scope>IDENTIFICATION</scope>
    <source>
        <strain evidence="5">DAOM BR144</strain>
    </source>
</reference>
<dbReference type="Gene3D" id="3.80.10.10">
    <property type="entry name" value="Ribonuclease Inhibitor"/>
    <property type="match status" value="1"/>
</dbReference>
<keyword evidence="3" id="KW-0433">Leucine-rich repeat</keyword>